<dbReference type="PANTHER" id="PTHR11439:SF483">
    <property type="entry name" value="PEPTIDE SYNTHASE GLIP-LIKE, PUTATIVE (AFU_ORTHOLOGUE AFUA_3G12920)-RELATED"/>
    <property type="match status" value="1"/>
</dbReference>
<organism evidence="2">
    <name type="scientific">Lygus hesperus</name>
    <name type="common">Western plant bug</name>
    <dbReference type="NCBI Taxonomy" id="30085"/>
    <lineage>
        <taxon>Eukaryota</taxon>
        <taxon>Metazoa</taxon>
        <taxon>Ecdysozoa</taxon>
        <taxon>Arthropoda</taxon>
        <taxon>Hexapoda</taxon>
        <taxon>Insecta</taxon>
        <taxon>Pterygota</taxon>
        <taxon>Neoptera</taxon>
        <taxon>Paraneoptera</taxon>
        <taxon>Hemiptera</taxon>
        <taxon>Heteroptera</taxon>
        <taxon>Panheteroptera</taxon>
        <taxon>Cimicomorpha</taxon>
        <taxon>Miridae</taxon>
        <taxon>Mirini</taxon>
        <taxon>Lygus</taxon>
    </lineage>
</organism>
<dbReference type="CDD" id="cd09272">
    <property type="entry name" value="RNase_HI_RT_Ty1"/>
    <property type="match status" value="1"/>
</dbReference>
<dbReference type="EMBL" id="GBHO01004735">
    <property type="protein sequence ID" value="JAG38869.1"/>
    <property type="molecule type" value="Transcribed_RNA"/>
</dbReference>
<reference evidence="2" key="2">
    <citation type="submission" date="2014-07" db="EMBL/GenBank/DDBJ databases">
        <authorList>
            <person name="Hull J."/>
        </authorList>
    </citation>
    <scope>NUCLEOTIDE SEQUENCE</scope>
</reference>
<evidence type="ECO:0000259" key="1">
    <source>
        <dbReference type="Pfam" id="PF07727"/>
    </source>
</evidence>
<feature type="domain" description="Reverse transcriptase Ty1/copia-type" evidence="1">
    <location>
        <begin position="3"/>
        <end position="108"/>
    </location>
</feature>
<accession>A0A0A9Z317</accession>
<dbReference type="AlphaFoldDB" id="A0A0A9Z317"/>
<dbReference type="InterPro" id="IPR043502">
    <property type="entry name" value="DNA/RNA_pol_sf"/>
</dbReference>
<dbReference type="Pfam" id="PF07727">
    <property type="entry name" value="RVT_2"/>
    <property type="match status" value="1"/>
</dbReference>
<reference evidence="2" key="1">
    <citation type="journal article" date="2014" name="PLoS ONE">
        <title>Transcriptome-Based Identification of ABC Transporters in the Western Tarnished Plant Bug Lygus hesperus.</title>
        <authorList>
            <person name="Hull J.J."/>
            <person name="Chaney K."/>
            <person name="Geib S.M."/>
            <person name="Fabrick J.A."/>
            <person name="Brent C.S."/>
            <person name="Walsh D."/>
            <person name="Lavine L.C."/>
        </authorList>
    </citation>
    <scope>NUCLEOTIDE SEQUENCE</scope>
</reference>
<dbReference type="SUPFAM" id="SSF56672">
    <property type="entry name" value="DNA/RNA polymerases"/>
    <property type="match status" value="1"/>
</dbReference>
<dbReference type="GO" id="GO:0071897">
    <property type="term" value="P:DNA biosynthetic process"/>
    <property type="evidence" value="ECO:0007669"/>
    <property type="project" value="UniProtKB-ARBA"/>
</dbReference>
<name>A0A0A9Z317_LYGHE</name>
<feature type="non-terminal residue" evidence="2">
    <location>
        <position position="1"/>
    </location>
</feature>
<sequence length="301" mass="34133">QKLKDVSMKASDADPCVYYRIKGSYILVLVLYVDDVILASNSRGMLDDIKRKLSDAFDMKELGTLNYCLGIEFKKENGKITMSQKKYVNELLDKFKMNDCNTSATPLTPGARLTKDMGAKTPEEVEEMSKIPYQNLVGSLMYLATATRPDISHSVSVLSQFNSCYGSEHWVAAKRVLRYLKKTRDYGLTFKKTGNRIVGYVDADWGASLDDRKSYTGYAFKFAGSCISWESRKQRTVALSSTEAEYMALTEATKEASYWKRFLKETFNDEQPITLHCDILGAMLPVKNPVYCVSRLDETRE</sequence>
<dbReference type="InterPro" id="IPR013103">
    <property type="entry name" value="RVT_2"/>
</dbReference>
<dbReference type="PANTHER" id="PTHR11439">
    <property type="entry name" value="GAG-POL-RELATED RETROTRANSPOSON"/>
    <property type="match status" value="1"/>
</dbReference>
<evidence type="ECO:0000313" key="2">
    <source>
        <dbReference type="EMBL" id="JAG38869.1"/>
    </source>
</evidence>
<gene>
    <name evidence="2" type="primary">POLX_134</name>
    <name evidence="2" type="ORF">CM83_102033</name>
</gene>
<proteinExistence type="predicted"/>
<feature type="non-terminal residue" evidence="2">
    <location>
        <position position="301"/>
    </location>
</feature>
<protein>
    <submittedName>
        <fullName evidence="2">Retrovirus-related Pol polyprotein from transposon TNT 1-94</fullName>
    </submittedName>
</protein>